<keyword evidence="14" id="KW-0325">Glycoprotein</keyword>
<feature type="binding site" evidence="17">
    <location>
        <position position="104"/>
    </location>
    <ligand>
        <name>Ca(2+)</name>
        <dbReference type="ChEBI" id="CHEBI:29108"/>
        <label>1</label>
    </ligand>
</feature>
<evidence type="ECO:0000256" key="18">
    <source>
        <dbReference type="PIRSR" id="PIRSR600823-4"/>
    </source>
</evidence>
<dbReference type="InterPro" id="IPR000823">
    <property type="entry name" value="Peroxidase_pln"/>
</dbReference>
<feature type="binding site" description="axial binding residue" evidence="17">
    <location>
        <position position="209"/>
    </location>
    <ligand>
        <name>heme b</name>
        <dbReference type="ChEBI" id="CHEBI:60344"/>
    </ligand>
    <ligandPart>
        <name>Fe</name>
        <dbReference type="ChEBI" id="CHEBI:18248"/>
    </ligandPart>
</feature>
<name>A0AAV0ZSC2_VICFA</name>
<dbReference type="FunFam" id="1.10.420.10:FF:000006">
    <property type="entry name" value="Peroxidase"/>
    <property type="match status" value="1"/>
</dbReference>
<evidence type="ECO:0000256" key="9">
    <source>
        <dbReference type="ARBA" id="ARBA00022729"/>
    </source>
</evidence>
<comment type="similarity">
    <text evidence="20">Belongs to the peroxidase family. Classical plant (class III) peroxidase subfamily.</text>
</comment>
<dbReference type="PANTHER" id="PTHR31388:SF132">
    <property type="entry name" value="PEROXIDASE"/>
    <property type="match status" value="1"/>
</dbReference>
<evidence type="ECO:0000256" key="20">
    <source>
        <dbReference type="RuleBase" id="RU362060"/>
    </source>
</evidence>
<keyword evidence="8 17" id="KW-0479">Metal-binding</keyword>
<keyword evidence="10 17" id="KW-0106">Calcium</keyword>
<reference evidence="22 23" key="1">
    <citation type="submission" date="2023-01" db="EMBL/GenBank/DDBJ databases">
        <authorList>
            <person name="Kreplak J."/>
        </authorList>
    </citation>
    <scope>NUCLEOTIDE SEQUENCE [LARGE SCALE GENOMIC DNA]</scope>
</reference>
<proteinExistence type="inferred from homology"/>
<organism evidence="22 23">
    <name type="scientific">Vicia faba</name>
    <name type="common">Broad bean</name>
    <name type="synonym">Faba vulgaris</name>
    <dbReference type="NCBI Taxonomy" id="3906"/>
    <lineage>
        <taxon>Eukaryota</taxon>
        <taxon>Viridiplantae</taxon>
        <taxon>Streptophyta</taxon>
        <taxon>Embryophyta</taxon>
        <taxon>Tracheophyta</taxon>
        <taxon>Spermatophyta</taxon>
        <taxon>Magnoliopsida</taxon>
        <taxon>eudicotyledons</taxon>
        <taxon>Gunneridae</taxon>
        <taxon>Pentapetalae</taxon>
        <taxon>rosids</taxon>
        <taxon>fabids</taxon>
        <taxon>Fabales</taxon>
        <taxon>Fabaceae</taxon>
        <taxon>Papilionoideae</taxon>
        <taxon>50 kb inversion clade</taxon>
        <taxon>NPAAA clade</taxon>
        <taxon>Hologalegina</taxon>
        <taxon>IRL clade</taxon>
        <taxon>Fabeae</taxon>
        <taxon>Vicia</taxon>
    </lineage>
</organism>
<comment type="function">
    <text evidence="2">Removal of H(2)O(2), oxidation of toxic reductants, biosynthesis and degradation of lignin, suberization, auxin catabolism, response to environmental stresses such as wounding, pathogen attack and oxidative stress. These functions might be dependent on each isozyme/isoform in each plant tissue.</text>
</comment>
<evidence type="ECO:0000256" key="16">
    <source>
        <dbReference type="PIRSR" id="PIRSR600823-2"/>
    </source>
</evidence>
<comment type="cofactor">
    <cofactor evidence="17 20">
        <name>Ca(2+)</name>
        <dbReference type="ChEBI" id="CHEBI:29108"/>
    </cofactor>
    <text evidence="17 20">Binds 2 calcium ions per subunit.</text>
</comment>
<evidence type="ECO:0000256" key="8">
    <source>
        <dbReference type="ARBA" id="ARBA00022723"/>
    </source>
</evidence>
<comment type="cofactor">
    <cofactor evidence="17 20">
        <name>heme b</name>
        <dbReference type="ChEBI" id="CHEBI:60344"/>
    </cofactor>
    <text evidence="17 20">Binds 1 heme b (iron(II)-protoporphyrin IX) group per subunit.</text>
</comment>
<feature type="binding site" evidence="17">
    <location>
        <position position="90"/>
    </location>
    <ligand>
        <name>Ca(2+)</name>
        <dbReference type="ChEBI" id="CHEBI:29108"/>
        <label>1</label>
    </ligand>
</feature>
<dbReference type="PANTHER" id="PTHR31388">
    <property type="entry name" value="PEROXIDASE 72-RELATED"/>
    <property type="match status" value="1"/>
</dbReference>
<dbReference type="InterPro" id="IPR019794">
    <property type="entry name" value="Peroxidases_AS"/>
</dbReference>
<evidence type="ECO:0000256" key="2">
    <source>
        <dbReference type="ARBA" id="ARBA00002322"/>
    </source>
</evidence>
<evidence type="ECO:0000256" key="6">
    <source>
        <dbReference type="ARBA" id="ARBA00022559"/>
    </source>
</evidence>
<evidence type="ECO:0000256" key="17">
    <source>
        <dbReference type="PIRSR" id="PIRSR600823-3"/>
    </source>
</evidence>
<dbReference type="Gene3D" id="1.10.520.10">
    <property type="match status" value="1"/>
</dbReference>
<feature type="chain" id="PRO_5043099757" description="Peroxidase" evidence="20">
    <location>
        <begin position="21"/>
        <end position="338"/>
    </location>
</feature>
<comment type="catalytic activity">
    <reaction evidence="1 20">
        <text>2 a phenolic donor + H2O2 = 2 a phenolic radical donor + 2 H2O</text>
        <dbReference type="Rhea" id="RHEA:56136"/>
        <dbReference type="ChEBI" id="CHEBI:15377"/>
        <dbReference type="ChEBI" id="CHEBI:16240"/>
        <dbReference type="ChEBI" id="CHEBI:139520"/>
        <dbReference type="ChEBI" id="CHEBI:139521"/>
        <dbReference type="EC" id="1.11.1.7"/>
    </reaction>
</comment>
<feature type="binding site" evidence="17">
    <location>
        <position position="257"/>
    </location>
    <ligand>
        <name>Ca(2+)</name>
        <dbReference type="ChEBI" id="CHEBI:29108"/>
        <label>2</label>
    </ligand>
</feature>
<dbReference type="AlphaFoldDB" id="A0AAV0ZSC2"/>
<dbReference type="FunFam" id="1.10.520.10:FF:000009">
    <property type="entry name" value="Peroxidase"/>
    <property type="match status" value="1"/>
</dbReference>
<feature type="signal peptide" evidence="20">
    <location>
        <begin position="1"/>
        <end position="20"/>
    </location>
</feature>
<feature type="binding site" evidence="17">
    <location>
        <position position="83"/>
    </location>
    <ligand>
        <name>Ca(2+)</name>
        <dbReference type="ChEBI" id="CHEBI:29108"/>
        <label>1</label>
    </ligand>
</feature>
<dbReference type="PROSITE" id="PS00436">
    <property type="entry name" value="PEROXIDASE_2"/>
    <property type="match status" value="1"/>
</dbReference>
<evidence type="ECO:0000256" key="11">
    <source>
        <dbReference type="ARBA" id="ARBA00023002"/>
    </source>
</evidence>
<evidence type="ECO:0000256" key="4">
    <source>
        <dbReference type="ARBA" id="ARBA00006873"/>
    </source>
</evidence>
<accession>A0AAV0ZSC2</accession>
<evidence type="ECO:0000256" key="13">
    <source>
        <dbReference type="ARBA" id="ARBA00023157"/>
    </source>
</evidence>
<evidence type="ECO:0000256" key="3">
    <source>
        <dbReference type="ARBA" id="ARBA00004613"/>
    </source>
</evidence>
<feature type="binding site" evidence="17">
    <location>
        <position position="92"/>
    </location>
    <ligand>
        <name>Ca(2+)</name>
        <dbReference type="ChEBI" id="CHEBI:29108"/>
        <label>1</label>
    </ligand>
</feature>
<dbReference type="EC" id="1.11.1.7" evidence="5 20"/>
<dbReference type="Gene3D" id="1.10.420.10">
    <property type="entry name" value="Peroxidase, domain 2"/>
    <property type="match status" value="1"/>
</dbReference>
<keyword evidence="20" id="KW-0376">Hydrogen peroxide</keyword>
<dbReference type="GO" id="GO:0042744">
    <property type="term" value="P:hydrogen peroxide catabolic process"/>
    <property type="evidence" value="ECO:0007669"/>
    <property type="project" value="UniProtKB-KW"/>
</dbReference>
<keyword evidence="13 19" id="KW-1015">Disulfide bond</keyword>
<evidence type="ECO:0000313" key="22">
    <source>
        <dbReference type="EMBL" id="CAI8600649.1"/>
    </source>
</evidence>
<comment type="similarity">
    <text evidence="4">Belongs to the peroxidase family. Ascorbate peroxidase subfamily.</text>
</comment>
<dbReference type="GO" id="GO:0046872">
    <property type="term" value="F:metal ion binding"/>
    <property type="evidence" value="ECO:0007669"/>
    <property type="project" value="UniProtKB-UniRule"/>
</dbReference>
<dbReference type="PRINTS" id="PR00458">
    <property type="entry name" value="PEROXIDASE"/>
</dbReference>
<evidence type="ECO:0000256" key="19">
    <source>
        <dbReference type="PIRSR" id="PIRSR600823-5"/>
    </source>
</evidence>
<dbReference type="SUPFAM" id="SSF48113">
    <property type="entry name" value="Heme-dependent peroxidases"/>
    <property type="match status" value="1"/>
</dbReference>
<dbReference type="PROSITE" id="PS50873">
    <property type="entry name" value="PEROXIDASE_4"/>
    <property type="match status" value="1"/>
</dbReference>
<sequence>MADNKLRLCVLICLISIISSSSLIPSATTYVSSNIPDPFGKLSSSFYETRCPGALQIIKAAITSAVENDRRLGASLLRLHFHDCFVQGCDASVLLKDTPDFKGEQNARPNANSLRGYEIVEAVKALLEIRCPQVVSCADILAVAARDSVVALGGPFWLVPLGRRDSKTANLNAANSDLPSPFLDLKGLIDAFYKKGFSAEEMVALSGAHTIGKSKCAVYRSRIYNESNIDSDYKISLQATCPNIGNDNYLSPLDTTTPDTFDNGFYKALLYNKGLLHSDQQLYNGGYGSTDKQVSDYANNVALLGLDFANAMIKMGNLSPLTGNQGEIRKYCSNVNKV</sequence>
<keyword evidence="7 20" id="KW-0349">Heme</keyword>
<dbReference type="GO" id="GO:0006979">
    <property type="term" value="P:response to oxidative stress"/>
    <property type="evidence" value="ECO:0007669"/>
    <property type="project" value="UniProtKB-UniRule"/>
</dbReference>
<feature type="binding site" evidence="17">
    <location>
        <position position="88"/>
    </location>
    <ligand>
        <name>Ca(2+)</name>
        <dbReference type="ChEBI" id="CHEBI:29108"/>
        <label>1</label>
    </ligand>
</feature>
<evidence type="ECO:0000256" key="1">
    <source>
        <dbReference type="ARBA" id="ARBA00000189"/>
    </source>
</evidence>
<evidence type="ECO:0000256" key="12">
    <source>
        <dbReference type="ARBA" id="ARBA00023004"/>
    </source>
</evidence>
<dbReference type="PRINTS" id="PR00461">
    <property type="entry name" value="PLPEROXIDASE"/>
</dbReference>
<evidence type="ECO:0000256" key="10">
    <source>
        <dbReference type="ARBA" id="ARBA00022837"/>
    </source>
</evidence>
<dbReference type="EMBL" id="OX451737">
    <property type="protein sequence ID" value="CAI8600649.1"/>
    <property type="molecule type" value="Genomic_DNA"/>
</dbReference>
<evidence type="ECO:0000256" key="14">
    <source>
        <dbReference type="ARBA" id="ARBA00023180"/>
    </source>
</evidence>
<dbReference type="InterPro" id="IPR002016">
    <property type="entry name" value="Haem_peroxidase"/>
</dbReference>
<feature type="disulfide bond" evidence="19">
    <location>
        <begin position="137"/>
        <end position="332"/>
    </location>
</feature>
<feature type="binding site" evidence="17">
    <location>
        <position position="254"/>
    </location>
    <ligand>
        <name>Ca(2+)</name>
        <dbReference type="ChEBI" id="CHEBI:29108"/>
        <label>2</label>
    </ligand>
</feature>
<feature type="disulfide bond" evidence="19">
    <location>
        <begin position="84"/>
        <end position="89"/>
    </location>
</feature>
<gene>
    <name evidence="22" type="ORF">VFH_II234040</name>
</gene>
<dbReference type="PROSITE" id="PS00435">
    <property type="entry name" value="PEROXIDASE_1"/>
    <property type="match status" value="1"/>
</dbReference>
<dbReference type="GO" id="GO:0020037">
    <property type="term" value="F:heme binding"/>
    <property type="evidence" value="ECO:0007669"/>
    <property type="project" value="UniProtKB-UniRule"/>
</dbReference>
<feature type="disulfide bond" evidence="19">
    <location>
        <begin position="51"/>
        <end position="131"/>
    </location>
</feature>
<keyword evidence="20" id="KW-0964">Secreted</keyword>
<dbReference type="CDD" id="cd00693">
    <property type="entry name" value="secretory_peroxidase"/>
    <property type="match status" value="1"/>
</dbReference>
<evidence type="ECO:0000313" key="23">
    <source>
        <dbReference type="Proteomes" id="UP001157006"/>
    </source>
</evidence>
<feature type="binding site" evidence="17">
    <location>
        <position position="262"/>
    </location>
    <ligand>
        <name>Ca(2+)</name>
        <dbReference type="ChEBI" id="CHEBI:29108"/>
        <label>2</label>
    </ligand>
</feature>
<evidence type="ECO:0000256" key="7">
    <source>
        <dbReference type="ARBA" id="ARBA00022617"/>
    </source>
</evidence>
<dbReference type="InterPro" id="IPR033905">
    <property type="entry name" value="Secretory_peroxidase"/>
</dbReference>
<keyword evidence="12 17" id="KW-0408">Iron</keyword>
<feature type="site" description="Transition state stabilizer" evidence="18">
    <location>
        <position position="78"/>
    </location>
</feature>
<keyword evidence="9 20" id="KW-0732">Signal</keyword>
<evidence type="ECO:0000256" key="15">
    <source>
        <dbReference type="PIRSR" id="PIRSR600823-1"/>
    </source>
</evidence>
<protein>
    <recommendedName>
        <fullName evidence="5 20">Peroxidase</fullName>
        <ecNumber evidence="5 20">1.11.1.7</ecNumber>
    </recommendedName>
</protein>
<evidence type="ECO:0000256" key="5">
    <source>
        <dbReference type="ARBA" id="ARBA00012313"/>
    </source>
</evidence>
<dbReference type="InterPro" id="IPR010255">
    <property type="entry name" value="Haem_peroxidase_sf"/>
</dbReference>
<keyword evidence="23" id="KW-1185">Reference proteome</keyword>
<feature type="active site" description="Proton acceptor" evidence="15">
    <location>
        <position position="82"/>
    </location>
</feature>
<feature type="domain" description="Plant heme peroxidase family profile" evidence="21">
    <location>
        <begin position="41"/>
        <end position="336"/>
    </location>
</feature>
<dbReference type="GO" id="GO:0140825">
    <property type="term" value="F:lactoperoxidase activity"/>
    <property type="evidence" value="ECO:0007669"/>
    <property type="project" value="UniProtKB-EC"/>
</dbReference>
<feature type="binding site" evidence="16">
    <location>
        <position position="179"/>
    </location>
    <ligand>
        <name>substrate</name>
    </ligand>
</feature>
<feature type="binding site" evidence="17">
    <location>
        <position position="86"/>
    </location>
    <ligand>
        <name>Ca(2+)</name>
        <dbReference type="ChEBI" id="CHEBI:29108"/>
        <label>1</label>
    </ligand>
</feature>
<dbReference type="Proteomes" id="UP001157006">
    <property type="component" value="Chromosome 2"/>
</dbReference>
<evidence type="ECO:0000259" key="21">
    <source>
        <dbReference type="PROSITE" id="PS50873"/>
    </source>
</evidence>
<keyword evidence="11 20" id="KW-0560">Oxidoreductase</keyword>
<dbReference type="GO" id="GO:0005576">
    <property type="term" value="C:extracellular region"/>
    <property type="evidence" value="ECO:0007669"/>
    <property type="project" value="UniProtKB-SubCell"/>
</dbReference>
<feature type="binding site" evidence="17">
    <location>
        <position position="210"/>
    </location>
    <ligand>
        <name>Ca(2+)</name>
        <dbReference type="ChEBI" id="CHEBI:29108"/>
        <label>2</label>
    </ligand>
</feature>
<feature type="disulfide bond" evidence="19">
    <location>
        <begin position="216"/>
        <end position="241"/>
    </location>
</feature>
<keyword evidence="6 20" id="KW-0575">Peroxidase</keyword>
<dbReference type="Pfam" id="PF00141">
    <property type="entry name" value="peroxidase"/>
    <property type="match status" value="1"/>
</dbReference>
<dbReference type="InterPro" id="IPR019793">
    <property type="entry name" value="Peroxidases_heam-ligand_BS"/>
</dbReference>
<comment type="subcellular location">
    <subcellularLocation>
        <location evidence="3 20">Secreted</location>
    </subcellularLocation>
</comment>